<evidence type="ECO:0000259" key="4">
    <source>
        <dbReference type="PROSITE" id="PS51832"/>
    </source>
</evidence>
<dbReference type="Gene3D" id="1.10.3210.10">
    <property type="entry name" value="Hypothetical protein af1432"/>
    <property type="match status" value="1"/>
</dbReference>
<dbReference type="Pfam" id="PF13487">
    <property type="entry name" value="HD_5"/>
    <property type="match status" value="1"/>
</dbReference>
<feature type="transmembrane region" description="Helical" evidence="1">
    <location>
        <begin position="101"/>
        <end position="123"/>
    </location>
</feature>
<dbReference type="InterPro" id="IPR006674">
    <property type="entry name" value="HD_domain"/>
</dbReference>
<dbReference type="InterPro" id="IPR052020">
    <property type="entry name" value="Cyclic_di-GMP/3'3'-cGAMP_PDE"/>
</dbReference>
<feature type="transmembrane region" description="Helical" evidence="1">
    <location>
        <begin position="32"/>
        <end position="52"/>
    </location>
</feature>
<accession>A0A9X3N9V3</accession>
<dbReference type="SUPFAM" id="SSF109604">
    <property type="entry name" value="HD-domain/PDEase-like"/>
    <property type="match status" value="1"/>
</dbReference>
<dbReference type="NCBIfam" id="TIGR00277">
    <property type="entry name" value="HDIG"/>
    <property type="match status" value="1"/>
</dbReference>
<evidence type="ECO:0000313" key="5">
    <source>
        <dbReference type="EMBL" id="MDA0182189.1"/>
    </source>
</evidence>
<keyword evidence="2" id="KW-0732">Signal</keyword>
<keyword evidence="1" id="KW-0812">Transmembrane</keyword>
<dbReference type="PANTHER" id="PTHR45228">
    <property type="entry name" value="CYCLIC DI-GMP PHOSPHODIESTERASE TM_0186-RELATED"/>
    <property type="match status" value="1"/>
</dbReference>
<dbReference type="PROSITE" id="PS51831">
    <property type="entry name" value="HD"/>
    <property type="match status" value="1"/>
</dbReference>
<dbReference type="InterPro" id="IPR003607">
    <property type="entry name" value="HD/PDEase_dom"/>
</dbReference>
<feature type="domain" description="HD" evidence="3">
    <location>
        <begin position="258"/>
        <end position="380"/>
    </location>
</feature>
<feature type="transmembrane region" description="Helical" evidence="1">
    <location>
        <begin position="64"/>
        <end position="89"/>
    </location>
</feature>
<dbReference type="AlphaFoldDB" id="A0A9X3N9V3"/>
<feature type="signal peptide" evidence="2">
    <location>
        <begin position="1"/>
        <end position="23"/>
    </location>
</feature>
<proteinExistence type="predicted"/>
<protein>
    <submittedName>
        <fullName evidence="5">HD-GYP domain-containing protein</fullName>
    </submittedName>
</protein>
<keyword evidence="1" id="KW-0472">Membrane</keyword>
<keyword evidence="1" id="KW-1133">Transmembrane helix</keyword>
<dbReference type="PROSITE" id="PS51832">
    <property type="entry name" value="HD_GYP"/>
    <property type="match status" value="1"/>
</dbReference>
<sequence length="455" mass="48925">MPRRQVILSVAAAALLALAVAGACVTSEAADWRPLPLVAMLLALAVVSDAIAFEIRGLRLSGSFLALVLAMALLGPAPAAAMGAASALVDAFASRRSLDRALVNIATYALFPLLGGLGIEFLVGPDVLGIDRFSFAAVVLLVFMVTNAINFALIATATAFGYLVPMREMLRSFVTALPSEFATGLLTAGIAFTYSETGVGAVGLAAVVIFVFQYLLRTSIAADERGEELEQRTRELASLQVGLLSTVLQTLSMRDAMTARHSAAVARYSREVAVMLGLDEREQDLIHTAALLHDIGKFILPDSVLFADRKLTNEEWEQIKLHPEQGAKLVERIEGYGPVAEIVLHHHERFSGGGYPAGIAGEEIPLGARILSVADTYDVMTSRDSYRRPVSSEEALAELRRVAGTQLDPQVVEVFERMILEKGVAFSHTDEADFEAELAFEKRVAEYARPRLAAA</sequence>
<dbReference type="InterPro" id="IPR037522">
    <property type="entry name" value="HD_GYP_dom"/>
</dbReference>
<evidence type="ECO:0000256" key="2">
    <source>
        <dbReference type="SAM" id="SignalP"/>
    </source>
</evidence>
<name>A0A9X3N9V3_9ACTN</name>
<dbReference type="RefSeq" id="WP_270026552.1">
    <property type="nucleotide sequence ID" value="NZ_JAPDDP010000031.1"/>
</dbReference>
<dbReference type="PROSITE" id="PS51257">
    <property type="entry name" value="PROKAR_LIPOPROTEIN"/>
    <property type="match status" value="1"/>
</dbReference>
<dbReference type="PANTHER" id="PTHR45228:SF1">
    <property type="entry name" value="CYCLIC DI-GMP PHOSPHODIESTERASE TM_0186"/>
    <property type="match status" value="1"/>
</dbReference>
<dbReference type="SMART" id="SM00471">
    <property type="entry name" value="HDc"/>
    <property type="match status" value="1"/>
</dbReference>
<evidence type="ECO:0000313" key="6">
    <source>
        <dbReference type="Proteomes" id="UP001147653"/>
    </source>
</evidence>
<organism evidence="5 6">
    <name type="scientific">Solirubrobacter phytolaccae</name>
    <dbReference type="NCBI Taxonomy" id="1404360"/>
    <lineage>
        <taxon>Bacteria</taxon>
        <taxon>Bacillati</taxon>
        <taxon>Actinomycetota</taxon>
        <taxon>Thermoleophilia</taxon>
        <taxon>Solirubrobacterales</taxon>
        <taxon>Solirubrobacteraceae</taxon>
        <taxon>Solirubrobacter</taxon>
    </lineage>
</organism>
<dbReference type="Gene3D" id="1.10.1760.20">
    <property type="match status" value="1"/>
</dbReference>
<evidence type="ECO:0000259" key="3">
    <source>
        <dbReference type="PROSITE" id="PS51831"/>
    </source>
</evidence>
<reference evidence="5" key="1">
    <citation type="submission" date="2022-10" db="EMBL/GenBank/DDBJ databases">
        <title>The WGS of Solirubrobacter phytolaccae KCTC 29190.</title>
        <authorList>
            <person name="Jiang Z."/>
        </authorList>
    </citation>
    <scope>NUCLEOTIDE SEQUENCE</scope>
    <source>
        <strain evidence="5">KCTC 29190</strain>
    </source>
</reference>
<dbReference type="Proteomes" id="UP001147653">
    <property type="component" value="Unassembled WGS sequence"/>
</dbReference>
<keyword evidence="6" id="KW-1185">Reference proteome</keyword>
<dbReference type="EMBL" id="JAPDDP010000031">
    <property type="protein sequence ID" value="MDA0182189.1"/>
    <property type="molecule type" value="Genomic_DNA"/>
</dbReference>
<feature type="transmembrane region" description="Helical" evidence="1">
    <location>
        <begin position="135"/>
        <end position="164"/>
    </location>
</feature>
<comment type="caution">
    <text evidence="5">The sequence shown here is derived from an EMBL/GenBank/DDBJ whole genome shotgun (WGS) entry which is preliminary data.</text>
</comment>
<evidence type="ECO:0000256" key="1">
    <source>
        <dbReference type="SAM" id="Phobius"/>
    </source>
</evidence>
<dbReference type="InterPro" id="IPR006675">
    <property type="entry name" value="HDIG_dom"/>
</dbReference>
<dbReference type="CDD" id="cd00077">
    <property type="entry name" value="HDc"/>
    <property type="match status" value="1"/>
</dbReference>
<gene>
    <name evidence="5" type="ORF">OJ997_17925</name>
</gene>
<feature type="chain" id="PRO_5040737272" evidence="2">
    <location>
        <begin position="24"/>
        <end position="455"/>
    </location>
</feature>
<feature type="domain" description="HD-GYP" evidence="4">
    <location>
        <begin position="236"/>
        <end position="431"/>
    </location>
</feature>
<feature type="transmembrane region" description="Helical" evidence="1">
    <location>
        <begin position="199"/>
        <end position="216"/>
    </location>
</feature>